<accession>A0ABN2MTX4</accession>
<feature type="transmembrane region" description="Helical" evidence="1">
    <location>
        <begin position="77"/>
        <end position="100"/>
    </location>
</feature>
<dbReference type="Pfam" id="PF11255">
    <property type="entry name" value="DUF3054"/>
    <property type="match status" value="1"/>
</dbReference>
<reference evidence="2 3" key="1">
    <citation type="journal article" date="2019" name="Int. J. Syst. Evol. Microbiol.">
        <title>The Global Catalogue of Microorganisms (GCM) 10K type strain sequencing project: providing services to taxonomists for standard genome sequencing and annotation.</title>
        <authorList>
            <consortium name="The Broad Institute Genomics Platform"/>
            <consortium name="The Broad Institute Genome Sequencing Center for Infectious Disease"/>
            <person name="Wu L."/>
            <person name="Ma J."/>
        </authorList>
    </citation>
    <scope>NUCLEOTIDE SEQUENCE [LARGE SCALE GENOMIC DNA]</scope>
    <source>
        <strain evidence="2 3">JCM 14323</strain>
    </source>
</reference>
<comment type="caution">
    <text evidence="2">The sequence shown here is derived from an EMBL/GenBank/DDBJ whole genome shotgun (WGS) entry which is preliminary data.</text>
</comment>
<sequence length="154" mass="15659">MTSPSPSASSVEQHAVPAGRVAIAAVVDAVLVVGFALTGRSSHAEALDPAGLWGTAWPFLVGAAIGWLAIRAWRAPFAVWPTGVIVWASSVVLGMLLRALTGQGTALAFIVVATLTLGLLLVGWRAIAQLVLRARRRRAASASSSASPSAGVGA</sequence>
<feature type="transmembrane region" description="Helical" evidence="1">
    <location>
        <begin position="21"/>
        <end position="38"/>
    </location>
</feature>
<keyword evidence="1" id="KW-0812">Transmembrane</keyword>
<proteinExistence type="predicted"/>
<organism evidence="2 3">
    <name type="scientific">Agromyces salentinus</name>
    <dbReference type="NCBI Taxonomy" id="269421"/>
    <lineage>
        <taxon>Bacteria</taxon>
        <taxon>Bacillati</taxon>
        <taxon>Actinomycetota</taxon>
        <taxon>Actinomycetes</taxon>
        <taxon>Micrococcales</taxon>
        <taxon>Microbacteriaceae</taxon>
        <taxon>Agromyces</taxon>
    </lineage>
</organism>
<keyword evidence="1" id="KW-1133">Transmembrane helix</keyword>
<name>A0ABN2MTX4_9MICO</name>
<dbReference type="InterPro" id="IPR021414">
    <property type="entry name" value="DUF3054"/>
</dbReference>
<keyword evidence="1" id="KW-0472">Membrane</keyword>
<dbReference type="RefSeq" id="WP_157428319.1">
    <property type="nucleotide sequence ID" value="NZ_BAAANK010000006.1"/>
</dbReference>
<dbReference type="EMBL" id="BAAANK010000006">
    <property type="protein sequence ID" value="GAA1837448.1"/>
    <property type="molecule type" value="Genomic_DNA"/>
</dbReference>
<feature type="transmembrane region" description="Helical" evidence="1">
    <location>
        <begin position="106"/>
        <end position="128"/>
    </location>
</feature>
<evidence type="ECO:0000313" key="2">
    <source>
        <dbReference type="EMBL" id="GAA1837448.1"/>
    </source>
</evidence>
<keyword evidence="3" id="KW-1185">Reference proteome</keyword>
<dbReference type="Proteomes" id="UP001501746">
    <property type="component" value="Unassembled WGS sequence"/>
</dbReference>
<evidence type="ECO:0000313" key="3">
    <source>
        <dbReference type="Proteomes" id="UP001501746"/>
    </source>
</evidence>
<evidence type="ECO:0000256" key="1">
    <source>
        <dbReference type="SAM" id="Phobius"/>
    </source>
</evidence>
<feature type="transmembrane region" description="Helical" evidence="1">
    <location>
        <begin position="50"/>
        <end position="70"/>
    </location>
</feature>
<protein>
    <submittedName>
        <fullName evidence="2">DUF3054 domain-containing protein</fullName>
    </submittedName>
</protein>
<gene>
    <name evidence="2" type="ORF">GCM10009750_23210</name>
</gene>